<name>A0ABW0E979_9BACT</name>
<accession>A0ABW0E979</accession>
<protein>
    <submittedName>
        <fullName evidence="1">DUF4249 domain-containing protein</fullName>
    </submittedName>
</protein>
<dbReference type="InterPro" id="IPR025345">
    <property type="entry name" value="DUF4249"/>
</dbReference>
<proteinExistence type="predicted"/>
<dbReference type="Pfam" id="PF14054">
    <property type="entry name" value="DUF4249"/>
    <property type="match status" value="1"/>
</dbReference>
<evidence type="ECO:0000313" key="1">
    <source>
        <dbReference type="EMBL" id="MFC5270146.1"/>
    </source>
</evidence>
<dbReference type="EMBL" id="JBHSKT010000003">
    <property type="protein sequence ID" value="MFC5270146.1"/>
    <property type="molecule type" value="Genomic_DNA"/>
</dbReference>
<keyword evidence="2" id="KW-1185">Reference proteome</keyword>
<dbReference type="Proteomes" id="UP001596161">
    <property type="component" value="Unassembled WGS sequence"/>
</dbReference>
<reference evidence="2" key="1">
    <citation type="journal article" date="2019" name="Int. J. Syst. Evol. Microbiol.">
        <title>The Global Catalogue of Microorganisms (GCM) 10K type strain sequencing project: providing services to taxonomists for standard genome sequencing and annotation.</title>
        <authorList>
            <consortium name="The Broad Institute Genomics Platform"/>
            <consortium name="The Broad Institute Genome Sequencing Center for Infectious Disease"/>
            <person name="Wu L."/>
            <person name="Ma J."/>
        </authorList>
    </citation>
    <scope>NUCLEOTIDE SEQUENCE [LARGE SCALE GENOMIC DNA]</scope>
    <source>
        <strain evidence="2">KACC 12602</strain>
    </source>
</reference>
<comment type="caution">
    <text evidence="1">The sequence shown here is derived from an EMBL/GenBank/DDBJ whole genome shotgun (WGS) entry which is preliminary data.</text>
</comment>
<sequence>MIPFLVSCEKNLLLEIPEGEAQLIVEGHIEQDTPPVVVLTRSVPVFSNFSPQQIEAAFVHHARVFVSDGVREYVLQEFNTSNLPPELQKLVAEQFGISPENNGGGLPFTFYFYTSAELKGQVGKNYKLRIETDRETATASTSIPQLNPIDSLWIKPHPDPKMDTLVALWYRYKDPDTVGNCVRYFTKRNQEPFYPGYFTSVFIDDFVNGKPFIDFPLQRGEPKTREPDFDSYSYFRKGDTITVKWAAIDMAHYRFWQSLESDFGSRGNPFGAPVKIESNIKGGLGIWGGYGVLYYHFIVPE</sequence>
<evidence type="ECO:0000313" key="2">
    <source>
        <dbReference type="Proteomes" id="UP001596161"/>
    </source>
</evidence>
<organism evidence="1 2">
    <name type="scientific">Adhaeribacter terreus</name>
    <dbReference type="NCBI Taxonomy" id="529703"/>
    <lineage>
        <taxon>Bacteria</taxon>
        <taxon>Pseudomonadati</taxon>
        <taxon>Bacteroidota</taxon>
        <taxon>Cytophagia</taxon>
        <taxon>Cytophagales</taxon>
        <taxon>Hymenobacteraceae</taxon>
        <taxon>Adhaeribacter</taxon>
    </lineage>
</organism>
<gene>
    <name evidence="1" type="ORF">ACFPIB_05965</name>
</gene>